<dbReference type="AlphaFoldDB" id="A0A3M4YL47"/>
<feature type="region of interest" description="Disordered" evidence="1">
    <location>
        <begin position="330"/>
        <end position="351"/>
    </location>
</feature>
<evidence type="ECO:0000313" key="2">
    <source>
        <dbReference type="EMBL" id="RMR88762.1"/>
    </source>
</evidence>
<dbReference type="Proteomes" id="UP000268004">
    <property type="component" value="Unassembled WGS sequence"/>
</dbReference>
<organism evidence="2 3">
    <name type="scientific">Pseudomonas coronafaciens pv. striafaciens</name>
    <dbReference type="NCBI Taxonomy" id="235276"/>
    <lineage>
        <taxon>Bacteria</taxon>
        <taxon>Pseudomonadati</taxon>
        <taxon>Pseudomonadota</taxon>
        <taxon>Gammaproteobacteria</taxon>
        <taxon>Pseudomonadales</taxon>
        <taxon>Pseudomonadaceae</taxon>
        <taxon>Pseudomonas</taxon>
        <taxon>Pseudomonas coronafaciens</taxon>
    </lineage>
</organism>
<proteinExistence type="predicted"/>
<sequence length="391" mass="43673">MAQGATMSATQKFITIDDISADNAPVIYVTGGLNQFLKAVTAEVTAEVPDLATAKGRARIASLAAKVSKSKTAVEKPGRDYLKRLKEMPKVVEAELREFVIKMDALRDATRKPLTDWEEANDKRIDAHCDGIQRIKDLAVFAETPSAANVAQIIADLELVEINDSWEEFLAEAAQAKDRSLATLRTLLADRTKHEAELAAIAQFNAEQAKREQEKRDAEIARQAVERAQREAEQKAQAEREAAARREQELKDQAEAQKRAADQKLRDAEAEAERQRLQIKLQEEQAERQKLQAEQDRIAGIQRAEQERVAAELRQAEAVERARLAEVKRQEDAKAEELRQQKAREDDKAHKASINRAALEAFIAGGMPEDCARQAVTLIAQRKIPAVSIQY</sequence>
<feature type="region of interest" description="Disordered" evidence="1">
    <location>
        <begin position="210"/>
        <end position="271"/>
    </location>
</feature>
<comment type="caution">
    <text evidence="2">The sequence shown here is derived from an EMBL/GenBank/DDBJ whole genome shotgun (WGS) entry which is preliminary data.</text>
</comment>
<reference evidence="2 3" key="1">
    <citation type="submission" date="2018-08" db="EMBL/GenBank/DDBJ databases">
        <title>Recombination of ecologically and evolutionarily significant loci maintains genetic cohesion in the Pseudomonas syringae species complex.</title>
        <authorList>
            <person name="Dillon M."/>
            <person name="Thakur S."/>
            <person name="Almeida R.N.D."/>
            <person name="Weir B.S."/>
            <person name="Guttman D.S."/>
        </authorList>
    </citation>
    <scope>NUCLEOTIDE SEQUENCE [LARGE SCALE GENOMIC DNA]</scope>
    <source>
        <strain evidence="2 3">ICMP 4996</strain>
    </source>
</reference>
<evidence type="ECO:0000256" key="1">
    <source>
        <dbReference type="SAM" id="MobiDB-lite"/>
    </source>
</evidence>
<gene>
    <name evidence="2" type="ORF">ALP78_02958</name>
</gene>
<protein>
    <submittedName>
        <fullName evidence="2">Uncharacterized protein</fullName>
    </submittedName>
</protein>
<feature type="compositionally biased region" description="Basic and acidic residues" evidence="1">
    <location>
        <begin position="330"/>
        <end position="350"/>
    </location>
</feature>
<name>A0A3M4YL47_9PSED</name>
<evidence type="ECO:0000313" key="3">
    <source>
        <dbReference type="Proteomes" id="UP000268004"/>
    </source>
</evidence>
<dbReference type="EMBL" id="RBSD01000072">
    <property type="protein sequence ID" value="RMR88762.1"/>
    <property type="molecule type" value="Genomic_DNA"/>
</dbReference>
<accession>A0A3M4YL47</accession>